<evidence type="ECO:0000313" key="3">
    <source>
        <dbReference type="Proteomes" id="UP001303046"/>
    </source>
</evidence>
<feature type="compositionally biased region" description="Basic and acidic residues" evidence="1">
    <location>
        <begin position="321"/>
        <end position="330"/>
    </location>
</feature>
<evidence type="ECO:0000313" key="2">
    <source>
        <dbReference type="EMBL" id="KAK6729627.1"/>
    </source>
</evidence>
<name>A0ABR1BWA3_NECAM</name>
<feature type="compositionally biased region" description="Polar residues" evidence="1">
    <location>
        <begin position="247"/>
        <end position="265"/>
    </location>
</feature>
<accession>A0ABR1BWA3</accession>
<comment type="caution">
    <text evidence="2">The sequence shown here is derived from an EMBL/GenBank/DDBJ whole genome shotgun (WGS) entry which is preliminary data.</text>
</comment>
<evidence type="ECO:0008006" key="4">
    <source>
        <dbReference type="Google" id="ProtNLM"/>
    </source>
</evidence>
<feature type="compositionally biased region" description="Low complexity" evidence="1">
    <location>
        <begin position="219"/>
        <end position="229"/>
    </location>
</feature>
<evidence type="ECO:0000256" key="1">
    <source>
        <dbReference type="SAM" id="MobiDB-lite"/>
    </source>
</evidence>
<protein>
    <recommendedName>
        <fullName evidence="4">LisH domain-containing protein</fullName>
    </recommendedName>
</protein>
<feature type="region of interest" description="Disordered" evidence="1">
    <location>
        <begin position="143"/>
        <end position="359"/>
    </location>
</feature>
<reference evidence="2 3" key="1">
    <citation type="submission" date="2023-08" db="EMBL/GenBank/DDBJ databases">
        <title>A Necator americanus chromosomal reference genome.</title>
        <authorList>
            <person name="Ilik V."/>
            <person name="Petrzelkova K.J."/>
            <person name="Pardy F."/>
            <person name="Fuh T."/>
            <person name="Niatou-Singa F.S."/>
            <person name="Gouil Q."/>
            <person name="Baker L."/>
            <person name="Ritchie M.E."/>
            <person name="Jex A.R."/>
            <person name="Gazzola D."/>
            <person name="Li H."/>
            <person name="Toshio Fujiwara R."/>
            <person name="Zhan B."/>
            <person name="Aroian R.V."/>
            <person name="Pafco B."/>
            <person name="Schwarz E.M."/>
        </authorList>
    </citation>
    <scope>NUCLEOTIDE SEQUENCE [LARGE SCALE GENOMIC DNA]</scope>
    <source>
        <strain evidence="2 3">Aroian</strain>
        <tissue evidence="2">Whole animal</tissue>
    </source>
</reference>
<organism evidence="2 3">
    <name type="scientific">Necator americanus</name>
    <name type="common">Human hookworm</name>
    <dbReference type="NCBI Taxonomy" id="51031"/>
    <lineage>
        <taxon>Eukaryota</taxon>
        <taxon>Metazoa</taxon>
        <taxon>Ecdysozoa</taxon>
        <taxon>Nematoda</taxon>
        <taxon>Chromadorea</taxon>
        <taxon>Rhabditida</taxon>
        <taxon>Rhabditina</taxon>
        <taxon>Rhabditomorpha</taxon>
        <taxon>Strongyloidea</taxon>
        <taxon>Ancylostomatidae</taxon>
        <taxon>Bunostominae</taxon>
        <taxon>Necator</taxon>
    </lineage>
</organism>
<proteinExistence type="predicted"/>
<feature type="compositionally biased region" description="Acidic residues" evidence="1">
    <location>
        <begin position="200"/>
        <end position="218"/>
    </location>
</feature>
<feature type="compositionally biased region" description="Basic and acidic residues" evidence="1">
    <location>
        <begin position="145"/>
        <end position="199"/>
    </location>
</feature>
<keyword evidence="3" id="KW-1185">Reference proteome</keyword>
<dbReference type="Proteomes" id="UP001303046">
    <property type="component" value="Unassembled WGS sequence"/>
</dbReference>
<gene>
    <name evidence="2" type="primary">Necator_chrI.g2712</name>
    <name evidence="2" type="ORF">RB195_006584</name>
</gene>
<sequence length="359" mass="40397">MTTTAASVVCDQINCDVRSIRIKTSRIAMSAEFKKEAADHIIKRLQDTEIYKFLQSLLREAVLRIVRPETAIRVVKLSDQELVCHSMIYHFLKSNGYRAAAEIMQSECYEHFLSNDYLKQNVELYDDGSVWNQLSKHKLKPGVLPKREVGAGKETKPDTKFAPKPDETFNETKETLRSHIEKSAEESVKRKEELMMKDEEITEEEVDDEEEEEEDETEINSSPSSTTAESEPEEVAPTWAKRLWGPNSHQLSTDTIIATPSQPSRPSYLPPLSGTRPKAQLTSISSIDFDIPQLEKSPSMQSIDTPRASPSFGEDATQQPKKGEELKNSPEEAGELSEIDSITGIDQLLESDRSGSISF</sequence>
<dbReference type="EMBL" id="JAVFWL010000001">
    <property type="protein sequence ID" value="KAK6729627.1"/>
    <property type="molecule type" value="Genomic_DNA"/>
</dbReference>